<evidence type="ECO:0000313" key="1">
    <source>
        <dbReference type="EMBL" id="CAK7912377.1"/>
    </source>
</evidence>
<dbReference type="AlphaFoldDB" id="A0AAV1TD11"/>
<organism evidence="1 2">
    <name type="scientific">Peronospora matthiolae</name>
    <dbReference type="NCBI Taxonomy" id="2874970"/>
    <lineage>
        <taxon>Eukaryota</taxon>
        <taxon>Sar</taxon>
        <taxon>Stramenopiles</taxon>
        <taxon>Oomycota</taxon>
        <taxon>Peronosporomycetes</taxon>
        <taxon>Peronosporales</taxon>
        <taxon>Peronosporaceae</taxon>
        <taxon>Peronospora</taxon>
    </lineage>
</organism>
<dbReference type="Proteomes" id="UP001162060">
    <property type="component" value="Unassembled WGS sequence"/>
</dbReference>
<dbReference type="EMBL" id="CAKLBY020000039">
    <property type="protein sequence ID" value="CAK7912377.1"/>
    <property type="molecule type" value="Genomic_DNA"/>
</dbReference>
<accession>A0AAV1TD11</accession>
<evidence type="ECO:0000313" key="2">
    <source>
        <dbReference type="Proteomes" id="UP001162060"/>
    </source>
</evidence>
<proteinExistence type="predicted"/>
<protein>
    <submittedName>
        <fullName evidence="1">Uncharacterized protein</fullName>
    </submittedName>
</protein>
<gene>
    <name evidence="1" type="ORF">PM001_LOCUS4542</name>
</gene>
<comment type="caution">
    <text evidence="1">The sequence shown here is derived from an EMBL/GenBank/DDBJ whole genome shotgun (WGS) entry which is preliminary data.</text>
</comment>
<name>A0AAV1TD11_9STRA</name>
<sequence>MVSKNEDDEQRRCVLCNDGRSDWSKMHHLAEAVNDHKSAGALLRIGGKTKG</sequence>
<reference evidence="1" key="1">
    <citation type="submission" date="2024-01" db="EMBL/GenBank/DDBJ databases">
        <authorList>
            <person name="Webb A."/>
        </authorList>
    </citation>
    <scope>NUCLEOTIDE SEQUENCE</scope>
    <source>
        <strain evidence="1">Pm1</strain>
    </source>
</reference>